<comment type="caution">
    <text evidence="1">The sequence shown here is derived from an EMBL/GenBank/DDBJ whole genome shotgun (WGS) entry which is preliminary data.</text>
</comment>
<reference evidence="1 2" key="1">
    <citation type="journal article" date="2018" name="Nat. Genet.">
        <title>The Rosa genome provides new insights in the design of modern roses.</title>
        <authorList>
            <person name="Bendahmane M."/>
        </authorList>
    </citation>
    <scope>NUCLEOTIDE SEQUENCE [LARGE SCALE GENOMIC DNA]</scope>
    <source>
        <strain evidence="2">cv. Old Blush</strain>
    </source>
</reference>
<organism evidence="1 2">
    <name type="scientific">Rosa chinensis</name>
    <name type="common">China rose</name>
    <dbReference type="NCBI Taxonomy" id="74649"/>
    <lineage>
        <taxon>Eukaryota</taxon>
        <taxon>Viridiplantae</taxon>
        <taxon>Streptophyta</taxon>
        <taxon>Embryophyta</taxon>
        <taxon>Tracheophyta</taxon>
        <taxon>Spermatophyta</taxon>
        <taxon>Magnoliopsida</taxon>
        <taxon>eudicotyledons</taxon>
        <taxon>Gunneridae</taxon>
        <taxon>Pentapetalae</taxon>
        <taxon>rosids</taxon>
        <taxon>fabids</taxon>
        <taxon>Rosales</taxon>
        <taxon>Rosaceae</taxon>
        <taxon>Rosoideae</taxon>
        <taxon>Rosoideae incertae sedis</taxon>
        <taxon>Rosa</taxon>
    </lineage>
</organism>
<name>A0A2P6QBH8_ROSCH</name>
<accession>A0A2P6QBH8</accession>
<evidence type="ECO:0000313" key="1">
    <source>
        <dbReference type="EMBL" id="PRQ31537.1"/>
    </source>
</evidence>
<evidence type="ECO:0000313" key="2">
    <source>
        <dbReference type="Proteomes" id="UP000238479"/>
    </source>
</evidence>
<dbReference type="EMBL" id="PDCK01000043">
    <property type="protein sequence ID" value="PRQ31537.1"/>
    <property type="molecule type" value="Genomic_DNA"/>
</dbReference>
<protein>
    <submittedName>
        <fullName evidence="1">Uncharacterized protein</fullName>
    </submittedName>
</protein>
<gene>
    <name evidence="1" type="ORF">RchiOBHm_Chr5g0036561</name>
</gene>
<dbReference type="Proteomes" id="UP000238479">
    <property type="component" value="Chromosome 5"/>
</dbReference>
<proteinExistence type="predicted"/>
<dbReference type="AlphaFoldDB" id="A0A2P6QBH8"/>
<sequence>MRGEMSMAFGKGWVDLVVVEIKIDLVSDQVDLVIANAERFDQMKGLWDRASLWLTKKQARGIGSL</sequence>
<dbReference type="Gramene" id="PRQ31537">
    <property type="protein sequence ID" value="PRQ31537"/>
    <property type="gene ID" value="RchiOBHm_Chr5g0036561"/>
</dbReference>
<keyword evidence="2" id="KW-1185">Reference proteome</keyword>